<dbReference type="EMBL" id="JANTQA010000047">
    <property type="protein sequence ID" value="KAJ3431473.1"/>
    <property type="molecule type" value="Genomic_DNA"/>
</dbReference>
<sequence length="178" mass="20886">MEQRRTKLEKERDEMIQEKNASKKKRMFNGFVMKKRKKKRRTSRLEKKKEEITEITEITETKKKKMSLFAQSGLKFEEQIENQQNLKNEQLSSQTTNPLSQTIIDNLTSCLFSHSNENSSEETITIFKTFHNNNEKMKLIFLCGASGVGKTWTLIDFAFQNYSLSFFTLSVHSGRKIL</sequence>
<evidence type="ECO:0000313" key="3">
    <source>
        <dbReference type="Proteomes" id="UP001146793"/>
    </source>
</evidence>
<gene>
    <name evidence="2" type="ORF">M0812_20385</name>
</gene>
<accession>A0AAV7YNV1</accession>
<feature type="region of interest" description="Disordered" evidence="1">
    <location>
        <begin position="1"/>
        <end position="48"/>
    </location>
</feature>
<keyword evidence="2" id="KW-0969">Cilium</keyword>
<dbReference type="AlphaFoldDB" id="A0AAV7YNV1"/>
<dbReference type="Proteomes" id="UP001146793">
    <property type="component" value="Unassembled WGS sequence"/>
</dbReference>
<comment type="caution">
    <text evidence="2">The sequence shown here is derived from an EMBL/GenBank/DDBJ whole genome shotgun (WGS) entry which is preliminary data.</text>
</comment>
<protein>
    <submittedName>
        <fullName evidence="2">Flagellar biosynthesis protein flhf</fullName>
    </submittedName>
</protein>
<name>A0AAV7YNV1_9EUKA</name>
<evidence type="ECO:0000313" key="2">
    <source>
        <dbReference type="EMBL" id="KAJ3431473.1"/>
    </source>
</evidence>
<keyword evidence="2" id="KW-0282">Flagellum</keyword>
<evidence type="ECO:0000256" key="1">
    <source>
        <dbReference type="SAM" id="MobiDB-lite"/>
    </source>
</evidence>
<reference evidence="2" key="1">
    <citation type="submission" date="2022-08" db="EMBL/GenBank/DDBJ databases">
        <title>Novel sulphate-reducing endosymbionts in the free-living metamonad Anaeramoeba.</title>
        <authorList>
            <person name="Jerlstrom-Hultqvist J."/>
            <person name="Cepicka I."/>
            <person name="Gallot-Lavallee L."/>
            <person name="Salas-Leiva D."/>
            <person name="Curtis B.A."/>
            <person name="Zahonova K."/>
            <person name="Pipaliya S."/>
            <person name="Dacks J."/>
            <person name="Roger A.J."/>
        </authorList>
    </citation>
    <scope>NUCLEOTIDE SEQUENCE</scope>
    <source>
        <strain evidence="2">Busselton2</strain>
    </source>
</reference>
<organism evidence="2 3">
    <name type="scientific">Anaeramoeba flamelloides</name>
    <dbReference type="NCBI Taxonomy" id="1746091"/>
    <lineage>
        <taxon>Eukaryota</taxon>
        <taxon>Metamonada</taxon>
        <taxon>Anaeramoebidae</taxon>
        <taxon>Anaeramoeba</taxon>
    </lineage>
</organism>
<feature type="compositionally biased region" description="Basic residues" evidence="1">
    <location>
        <begin position="22"/>
        <end position="42"/>
    </location>
</feature>
<feature type="compositionally biased region" description="Basic and acidic residues" evidence="1">
    <location>
        <begin position="1"/>
        <end position="21"/>
    </location>
</feature>
<keyword evidence="2" id="KW-0966">Cell projection</keyword>
<proteinExistence type="predicted"/>